<reference evidence="3 4" key="1">
    <citation type="journal article" date="2014" name="Genome Biol. Evol.">
        <title>The secreted proteins of Achlya hypogyna and Thraustotheca clavata identify the ancestral oomycete secretome and reveal gene acquisitions by horizontal gene transfer.</title>
        <authorList>
            <person name="Misner I."/>
            <person name="Blouin N."/>
            <person name="Leonard G."/>
            <person name="Richards T.A."/>
            <person name="Lane C.E."/>
        </authorList>
    </citation>
    <scope>NUCLEOTIDE SEQUENCE [LARGE SCALE GENOMIC DNA]</scope>
    <source>
        <strain evidence="3 4">ATCC 48635</strain>
    </source>
</reference>
<gene>
    <name evidence="3" type="ORF">ACHHYP_10540</name>
</gene>
<organism evidence="3 4">
    <name type="scientific">Achlya hypogyna</name>
    <name type="common">Oomycete</name>
    <name type="synonym">Protoachlya hypogyna</name>
    <dbReference type="NCBI Taxonomy" id="1202772"/>
    <lineage>
        <taxon>Eukaryota</taxon>
        <taxon>Sar</taxon>
        <taxon>Stramenopiles</taxon>
        <taxon>Oomycota</taxon>
        <taxon>Saprolegniomycetes</taxon>
        <taxon>Saprolegniales</taxon>
        <taxon>Achlyaceae</taxon>
        <taxon>Achlya</taxon>
    </lineage>
</organism>
<feature type="domain" description="PH" evidence="1">
    <location>
        <begin position="218"/>
        <end position="321"/>
    </location>
</feature>
<dbReference type="PANTHER" id="PTHR14336">
    <property type="entry name" value="TANDEM PH DOMAIN CONTAINING PROTEIN"/>
    <property type="match status" value="1"/>
</dbReference>
<dbReference type="InterPro" id="IPR037191">
    <property type="entry name" value="VPS9_dom_sf"/>
</dbReference>
<sequence>METSRSLEQMGTKFYELTVEERRKKYAMSARNSSYWLQVVARSHSDLSLQTAAAGDVPPPPPTLAALDSGSWKTVESVELVDDPSPAAVDDVVFEHQRYQLVLGWGSKGCLLPLDPKKYATEGYAAQCPVFPTVALPVDDDCNGRWEWITPWQIQVTPETDKDGWRYSKSFSHLRLESTACFASHRPTTFCRRRKWVRRRVVVPVTSPAATHPNGALLERKSGWLWKLGHRRKNWKRRYFVLDGSVLQYYSNDVDAVKTKSKLKGEVLLFHKETTVHYADAEATDRAFAFAIDAGAYTLLLQAASELEREAWLYALEDAILCRDSYSAFDDADADDRRDHVARRRSLSKTSVGGLRSLADGTHFVQKFKYHFEKLSRTESIESNVVRALKSYRMYVERTLAKVLERFCEHMKRQGVAQEQVEDRYYAAREAALHSIERATFVPLQGTMHSLLMQSLADGEATLHAFEARRSWLAAKPQAFFEIHDKHISPSDWRACTEQLNALDNYVLPSEQGRALVEAAKSIYAVYRAEHAAAAAGHLAADDFLPIFIYVLCQSRLRHTLLTRRILSETTISSIMLGEIGYYTTMLEAAVEFVSSIRVC</sequence>
<dbReference type="OrthoDB" id="185175at2759"/>
<dbReference type="InterPro" id="IPR001849">
    <property type="entry name" value="PH_domain"/>
</dbReference>
<dbReference type="STRING" id="1202772.A0A1V9YL51"/>
<evidence type="ECO:0008006" key="5">
    <source>
        <dbReference type="Google" id="ProtNLM"/>
    </source>
</evidence>
<dbReference type="SMART" id="SM00167">
    <property type="entry name" value="VPS9"/>
    <property type="match status" value="1"/>
</dbReference>
<dbReference type="AlphaFoldDB" id="A0A1V9YL51"/>
<evidence type="ECO:0000259" key="1">
    <source>
        <dbReference type="PROSITE" id="PS50003"/>
    </source>
</evidence>
<evidence type="ECO:0000313" key="3">
    <source>
        <dbReference type="EMBL" id="OQR86442.1"/>
    </source>
</evidence>
<dbReference type="SUPFAM" id="SSF50729">
    <property type="entry name" value="PH domain-like"/>
    <property type="match status" value="1"/>
</dbReference>
<dbReference type="SMART" id="SM00233">
    <property type="entry name" value="PH"/>
    <property type="match status" value="1"/>
</dbReference>
<accession>A0A1V9YL51</accession>
<dbReference type="Proteomes" id="UP000243579">
    <property type="component" value="Unassembled WGS sequence"/>
</dbReference>
<dbReference type="Gene3D" id="2.30.29.30">
    <property type="entry name" value="Pleckstrin-homology domain (PH domain)/Phosphotyrosine-binding domain (PTB)"/>
    <property type="match status" value="1"/>
</dbReference>
<protein>
    <recommendedName>
        <fullName evidence="5">VPS9 domain-containing protein</fullName>
    </recommendedName>
</protein>
<dbReference type="InterPro" id="IPR003123">
    <property type="entry name" value="VPS9"/>
</dbReference>
<proteinExistence type="predicted"/>
<dbReference type="InterPro" id="IPR011993">
    <property type="entry name" value="PH-like_dom_sf"/>
</dbReference>
<feature type="domain" description="VPS9" evidence="2">
    <location>
        <begin position="467"/>
        <end position="600"/>
    </location>
</feature>
<dbReference type="Pfam" id="PF02204">
    <property type="entry name" value="VPS9"/>
    <property type="match status" value="1"/>
</dbReference>
<dbReference type="InterPro" id="IPR051707">
    <property type="entry name" value="PI-Interact_SigTrans_Reg"/>
</dbReference>
<dbReference type="Pfam" id="PF00169">
    <property type="entry name" value="PH"/>
    <property type="match status" value="1"/>
</dbReference>
<dbReference type="PANTHER" id="PTHR14336:SF8">
    <property type="entry name" value="PROTEIN OPY1"/>
    <property type="match status" value="1"/>
</dbReference>
<dbReference type="PROSITE" id="PS50003">
    <property type="entry name" value="PH_DOMAIN"/>
    <property type="match status" value="1"/>
</dbReference>
<name>A0A1V9YL51_ACHHY</name>
<keyword evidence="4" id="KW-1185">Reference proteome</keyword>
<evidence type="ECO:0000259" key="2">
    <source>
        <dbReference type="PROSITE" id="PS51205"/>
    </source>
</evidence>
<dbReference type="PROSITE" id="PS51205">
    <property type="entry name" value="VPS9"/>
    <property type="match status" value="1"/>
</dbReference>
<comment type="caution">
    <text evidence="3">The sequence shown here is derived from an EMBL/GenBank/DDBJ whole genome shotgun (WGS) entry which is preliminary data.</text>
</comment>
<evidence type="ECO:0000313" key="4">
    <source>
        <dbReference type="Proteomes" id="UP000243579"/>
    </source>
</evidence>
<dbReference type="EMBL" id="JNBR01001505">
    <property type="protein sequence ID" value="OQR86442.1"/>
    <property type="molecule type" value="Genomic_DNA"/>
</dbReference>
<dbReference type="SUPFAM" id="SSF109993">
    <property type="entry name" value="VPS9 domain"/>
    <property type="match status" value="1"/>
</dbReference>
<dbReference type="Gene3D" id="1.20.1050.80">
    <property type="entry name" value="VPS9 domain"/>
    <property type="match status" value="1"/>
</dbReference>